<feature type="compositionally biased region" description="Basic residues" evidence="1">
    <location>
        <begin position="247"/>
        <end position="256"/>
    </location>
</feature>
<feature type="region of interest" description="Disordered" evidence="1">
    <location>
        <begin position="221"/>
        <end position="258"/>
    </location>
</feature>
<organism evidence="2 3">
    <name type="scientific">Zophobas morio</name>
    <dbReference type="NCBI Taxonomy" id="2755281"/>
    <lineage>
        <taxon>Eukaryota</taxon>
        <taxon>Metazoa</taxon>
        <taxon>Ecdysozoa</taxon>
        <taxon>Arthropoda</taxon>
        <taxon>Hexapoda</taxon>
        <taxon>Insecta</taxon>
        <taxon>Pterygota</taxon>
        <taxon>Neoptera</taxon>
        <taxon>Endopterygota</taxon>
        <taxon>Coleoptera</taxon>
        <taxon>Polyphaga</taxon>
        <taxon>Cucujiformia</taxon>
        <taxon>Tenebrionidae</taxon>
        <taxon>Zophobas</taxon>
    </lineage>
</organism>
<dbReference type="SUPFAM" id="SSF57889">
    <property type="entry name" value="Cysteine-rich domain"/>
    <property type="match status" value="1"/>
</dbReference>
<proteinExistence type="predicted"/>
<evidence type="ECO:0000313" key="2">
    <source>
        <dbReference type="EMBL" id="KAJ3656778.1"/>
    </source>
</evidence>
<comment type="caution">
    <text evidence="2">The sequence shown here is derived from an EMBL/GenBank/DDBJ whole genome shotgun (WGS) entry which is preliminary data.</text>
</comment>
<sequence length="370" mass="42111">MQPQSKDAPNNPSGIIPCKKCKSMPTAGLTCIKCNSLSHPSCVKLLKNIQYLSETTIICCENADNVKSAPSQFKKMELSTEDIEDFVKKITLPLVQQIEMLRNEVRDLKDSNLELVRLLTLNNPGVPVPVKCTFPHYQPLITKPSVNCNELLQVEKTRERTPALQKNNLNCQERNGDIKTDKKACQQQPSTCESSDEESKSCDLIENPWTEQRTRRNRRDLKILRKEVLPTNNTNDNNSKENSGRVQKPRQNRKQRASTITGTLQVNDNLGFCSNYVKRAWYYVGKVNKNVDTTVIKSYIASKLSSEDVIVDNLNLQGTTYDAYKVGVNFRFKDDLLKEDFWPQGVCVRRFNFPRNNFLGKIPTTEATSV</sequence>
<keyword evidence="3" id="KW-1185">Reference proteome</keyword>
<evidence type="ECO:0000313" key="3">
    <source>
        <dbReference type="Proteomes" id="UP001168821"/>
    </source>
</evidence>
<evidence type="ECO:0000256" key="1">
    <source>
        <dbReference type="SAM" id="MobiDB-lite"/>
    </source>
</evidence>
<accession>A0AA38IKF9</accession>
<reference evidence="2" key="1">
    <citation type="journal article" date="2023" name="G3 (Bethesda)">
        <title>Whole genome assemblies of Zophobas morio and Tenebrio molitor.</title>
        <authorList>
            <person name="Kaur S."/>
            <person name="Stinson S.A."/>
            <person name="diCenzo G.C."/>
        </authorList>
    </citation>
    <scope>NUCLEOTIDE SEQUENCE</scope>
    <source>
        <strain evidence="2">QUZm001</strain>
    </source>
</reference>
<dbReference type="InterPro" id="IPR046349">
    <property type="entry name" value="C1-like_sf"/>
</dbReference>
<dbReference type="Proteomes" id="UP001168821">
    <property type="component" value="Unassembled WGS sequence"/>
</dbReference>
<dbReference type="EMBL" id="JALNTZ010000004">
    <property type="protein sequence ID" value="KAJ3656778.1"/>
    <property type="molecule type" value="Genomic_DNA"/>
</dbReference>
<name>A0AA38IKF9_9CUCU</name>
<protein>
    <submittedName>
        <fullName evidence="2">Uncharacterized protein</fullName>
    </submittedName>
</protein>
<dbReference type="AlphaFoldDB" id="A0AA38IKF9"/>
<gene>
    <name evidence="2" type="ORF">Zmor_015826</name>
</gene>